<keyword evidence="6" id="KW-0540">Nuclease</keyword>
<evidence type="ECO:0000256" key="3">
    <source>
        <dbReference type="ARBA" id="ARBA00023125"/>
    </source>
</evidence>
<dbReference type="Pfam" id="PF01420">
    <property type="entry name" value="Methylase_S"/>
    <property type="match status" value="2"/>
</dbReference>
<dbReference type="CDD" id="cd17288">
    <property type="entry name" value="RMtype1_S_LlaAI06ORF1089P_TRD1-CR1_like"/>
    <property type="match status" value="1"/>
</dbReference>
<keyword evidence="7" id="KW-1185">Reference proteome</keyword>
<evidence type="ECO:0000256" key="2">
    <source>
        <dbReference type="ARBA" id="ARBA00022747"/>
    </source>
</evidence>
<evidence type="ECO:0000313" key="7">
    <source>
        <dbReference type="Proteomes" id="UP000608071"/>
    </source>
</evidence>
<organism evidence="6 7">
    <name type="scientific">Paenibacillus gallinarum</name>
    <dbReference type="NCBI Taxonomy" id="2762232"/>
    <lineage>
        <taxon>Bacteria</taxon>
        <taxon>Bacillati</taxon>
        <taxon>Bacillota</taxon>
        <taxon>Bacilli</taxon>
        <taxon>Bacillales</taxon>
        <taxon>Paenibacillaceae</taxon>
        <taxon>Paenibacillus</taxon>
    </lineage>
</organism>
<dbReference type="EMBL" id="JACSQL010000029">
    <property type="protein sequence ID" value="MBD7971342.1"/>
    <property type="molecule type" value="Genomic_DNA"/>
</dbReference>
<dbReference type="Gene3D" id="1.10.287.1120">
    <property type="entry name" value="Bipartite methylase S protein"/>
    <property type="match status" value="1"/>
</dbReference>
<sequence length="382" mass="43141">MRNRLTPSIRFAGFTGNWEKRKLGEGTIKIGDGLHGTPKYSTNGNIAFINGNNLVNGKIMINNQTKYVTSDQQSQDDKKLNENTILMSINGTIGNLAWYNGEKVMLGKSAAYIEVSSFDKKFMYQLLQTSNIKSYFLNNLTGTTIKNLGLKTIRETPTFVPKINEQKRIGQFFNQLDDMIALHQQELTTLKQTKQGFLQKMFPKEGESVPEVRFPGFTGTWKEHKLGEILKINSGRDYKHLQLGNIPVYGTGGYMLSVNDKLSDEDAIGIGRKGTINNPQLLKAPFWTVDTLFYMTTKEKNDLLFCYALANKINWKKYDESTGVPSLSKSSIDNISVSIPVLAEQHKIGILFKLLDDAIALHERELDALKETKKAFLQKMFV</sequence>
<dbReference type="InterPro" id="IPR052021">
    <property type="entry name" value="Type-I_RS_S_subunit"/>
</dbReference>
<proteinExistence type="inferred from homology"/>
<dbReference type="Proteomes" id="UP000608071">
    <property type="component" value="Unassembled WGS sequence"/>
</dbReference>
<dbReference type="GO" id="GO:0004519">
    <property type="term" value="F:endonuclease activity"/>
    <property type="evidence" value="ECO:0007669"/>
    <property type="project" value="UniProtKB-KW"/>
</dbReference>
<keyword evidence="6" id="KW-0378">Hydrolase</keyword>
<dbReference type="Gene3D" id="3.90.220.20">
    <property type="entry name" value="DNA methylase specificity domains"/>
    <property type="match status" value="2"/>
</dbReference>
<dbReference type="SUPFAM" id="SSF116734">
    <property type="entry name" value="DNA methylase specificity domain"/>
    <property type="match status" value="2"/>
</dbReference>
<feature type="coiled-coil region" evidence="4">
    <location>
        <begin position="352"/>
        <end position="379"/>
    </location>
</feature>
<keyword evidence="4" id="KW-0175">Coiled coil</keyword>
<evidence type="ECO:0000256" key="4">
    <source>
        <dbReference type="SAM" id="Coils"/>
    </source>
</evidence>
<evidence type="ECO:0000259" key="5">
    <source>
        <dbReference type="Pfam" id="PF01420"/>
    </source>
</evidence>
<dbReference type="InterPro" id="IPR000055">
    <property type="entry name" value="Restrct_endonuc_typeI_TRD"/>
</dbReference>
<reference evidence="6 7" key="1">
    <citation type="submission" date="2020-08" db="EMBL/GenBank/DDBJ databases">
        <title>A Genomic Blueprint of the Chicken Gut Microbiome.</title>
        <authorList>
            <person name="Gilroy R."/>
            <person name="Ravi A."/>
            <person name="Getino M."/>
            <person name="Pursley I."/>
            <person name="Horton D.L."/>
            <person name="Alikhan N.-F."/>
            <person name="Baker D."/>
            <person name="Gharbi K."/>
            <person name="Hall N."/>
            <person name="Watson M."/>
            <person name="Adriaenssens E.M."/>
            <person name="Foster-Nyarko E."/>
            <person name="Jarju S."/>
            <person name="Secka A."/>
            <person name="Antonio M."/>
            <person name="Oren A."/>
            <person name="Chaudhuri R."/>
            <person name="La Ragione R.M."/>
            <person name="Hildebrand F."/>
            <person name="Pallen M.J."/>
        </authorList>
    </citation>
    <scope>NUCLEOTIDE SEQUENCE [LARGE SCALE GENOMIC DNA]</scope>
    <source>
        <strain evidence="6 7">Sa2BVA9</strain>
    </source>
</reference>
<dbReference type="PANTHER" id="PTHR30408">
    <property type="entry name" value="TYPE-1 RESTRICTION ENZYME ECOKI SPECIFICITY PROTEIN"/>
    <property type="match status" value="1"/>
</dbReference>
<comment type="similarity">
    <text evidence="1">Belongs to the type-I restriction system S methylase family.</text>
</comment>
<evidence type="ECO:0000256" key="1">
    <source>
        <dbReference type="ARBA" id="ARBA00010923"/>
    </source>
</evidence>
<dbReference type="RefSeq" id="WP_191805176.1">
    <property type="nucleotide sequence ID" value="NZ_JACSQL010000029.1"/>
</dbReference>
<name>A0ABR8T6I4_9BACL</name>
<keyword evidence="6" id="KW-0255">Endonuclease</keyword>
<feature type="domain" description="Type I restriction modification DNA specificity" evidence="5">
    <location>
        <begin position="17"/>
        <end position="192"/>
    </location>
</feature>
<protein>
    <submittedName>
        <fullName evidence="6">Restriction endonuclease subunit S</fullName>
    </submittedName>
</protein>
<feature type="domain" description="Type I restriction modification DNA specificity" evidence="5">
    <location>
        <begin position="220"/>
        <end position="370"/>
    </location>
</feature>
<gene>
    <name evidence="6" type="ORF">H9647_25105</name>
</gene>
<keyword evidence="3" id="KW-0238">DNA-binding</keyword>
<comment type="caution">
    <text evidence="6">The sequence shown here is derived from an EMBL/GenBank/DDBJ whole genome shotgun (WGS) entry which is preliminary data.</text>
</comment>
<dbReference type="InterPro" id="IPR044946">
    <property type="entry name" value="Restrct_endonuc_typeI_TRD_sf"/>
</dbReference>
<keyword evidence="2" id="KW-0680">Restriction system</keyword>
<dbReference type="PANTHER" id="PTHR30408:SF12">
    <property type="entry name" value="TYPE I RESTRICTION ENZYME MJAVIII SPECIFICITY SUBUNIT"/>
    <property type="match status" value="1"/>
</dbReference>
<evidence type="ECO:0000313" key="6">
    <source>
        <dbReference type="EMBL" id="MBD7971342.1"/>
    </source>
</evidence>
<accession>A0ABR8T6I4</accession>